<dbReference type="PANTHER" id="PTHR35798:SF1">
    <property type="entry name" value="CELL DIVISION PROTEIN SEPF"/>
    <property type="match status" value="1"/>
</dbReference>
<dbReference type="InterPro" id="IPR007561">
    <property type="entry name" value="Cell_div_SepF/SepF-rel"/>
</dbReference>
<dbReference type="Proteomes" id="UP000052020">
    <property type="component" value="Unassembled WGS sequence"/>
</dbReference>
<evidence type="ECO:0000256" key="4">
    <source>
        <dbReference type="ARBA" id="ARBA00044936"/>
    </source>
</evidence>
<evidence type="ECO:0000256" key="3">
    <source>
        <dbReference type="ARBA" id="ARBA00023306"/>
    </source>
</evidence>
<comment type="subcellular location">
    <subcellularLocation>
        <location evidence="5">Cytoplasm</location>
    </subcellularLocation>
    <text evidence="5">Localizes to the division site, in a FtsZ-dependent manner.</text>
</comment>
<comment type="similarity">
    <text evidence="5">Belongs to the SepF family.</text>
</comment>
<dbReference type="Pfam" id="PF04472">
    <property type="entry name" value="SepF"/>
    <property type="match status" value="1"/>
</dbReference>
<evidence type="ECO:0000313" key="8">
    <source>
        <dbReference type="Proteomes" id="UP000052020"/>
    </source>
</evidence>
<keyword evidence="3 5" id="KW-0131">Cell cycle</keyword>
<comment type="caution">
    <text evidence="7">The sequence shown here is derived from an EMBL/GenBank/DDBJ whole genome shotgun (WGS) entry which is preliminary data.</text>
</comment>
<keyword evidence="2 5" id="KW-0717">Septation</keyword>
<comment type="subunit">
    <text evidence="5">Homodimer. Interacts with FtsZ.</text>
</comment>
<keyword evidence="1 5" id="KW-0132">Cell division</keyword>
<evidence type="ECO:0000256" key="2">
    <source>
        <dbReference type="ARBA" id="ARBA00023210"/>
    </source>
</evidence>
<dbReference type="GO" id="GO:0005737">
    <property type="term" value="C:cytoplasm"/>
    <property type="evidence" value="ECO:0007669"/>
    <property type="project" value="UniProtKB-SubCell"/>
</dbReference>
<organism evidence="7 8">
    <name type="scientific">candidate division KD3-62 bacterium DG_56</name>
    <dbReference type="NCBI Taxonomy" id="1704032"/>
    <lineage>
        <taxon>Bacteria</taxon>
        <taxon>candidate division KD3-62</taxon>
    </lineage>
</organism>
<dbReference type="InterPro" id="IPR038594">
    <property type="entry name" value="SepF-like_sf"/>
</dbReference>
<name>A0A0S7XJA9_9BACT</name>
<feature type="region of interest" description="Disordered" evidence="6">
    <location>
        <begin position="15"/>
        <end position="37"/>
    </location>
</feature>
<proteinExistence type="inferred from homology"/>
<dbReference type="AlphaFoldDB" id="A0A0S7XJA9"/>
<evidence type="ECO:0000256" key="5">
    <source>
        <dbReference type="HAMAP-Rule" id="MF_01197"/>
    </source>
</evidence>
<dbReference type="Gene3D" id="3.30.110.150">
    <property type="entry name" value="SepF-like protein"/>
    <property type="match status" value="1"/>
</dbReference>
<sequence length="141" mass="15861">MGGVMSTIKGWLFAEDTSEADEGPDPEPISSQGRRKHSILALHSSRQEEIFVRRPTSQEDALFPADCLKARRPIVVNLQALDAATTQRVFDFLKGVVYGVDGHMEKVAEGIYVLTPRDMVIQAEDLVRAREKQETLWQDYS</sequence>
<accession>A0A0S7XJA9</accession>
<reference evidence="7 8" key="1">
    <citation type="journal article" date="2015" name="Microbiome">
        <title>Genomic resolution of linkages in carbon, nitrogen, and sulfur cycling among widespread estuary sediment bacteria.</title>
        <authorList>
            <person name="Baker B.J."/>
            <person name="Lazar C.S."/>
            <person name="Teske A.P."/>
            <person name="Dick G.J."/>
        </authorList>
    </citation>
    <scope>NUCLEOTIDE SEQUENCE [LARGE SCALE GENOMIC DNA]</scope>
    <source>
        <strain evidence="7">DG_56</strain>
    </source>
</reference>
<evidence type="ECO:0000256" key="1">
    <source>
        <dbReference type="ARBA" id="ARBA00022618"/>
    </source>
</evidence>
<dbReference type="GO" id="GO:0043093">
    <property type="term" value="P:FtsZ-dependent cytokinesis"/>
    <property type="evidence" value="ECO:0007669"/>
    <property type="project" value="UniProtKB-UniRule"/>
</dbReference>
<dbReference type="HAMAP" id="MF_01197">
    <property type="entry name" value="SepF"/>
    <property type="match status" value="1"/>
</dbReference>
<dbReference type="InterPro" id="IPR023052">
    <property type="entry name" value="Cell_div_SepF"/>
</dbReference>
<protein>
    <recommendedName>
        <fullName evidence="5">Cell division protein SepF</fullName>
    </recommendedName>
</protein>
<dbReference type="PANTHER" id="PTHR35798">
    <property type="entry name" value="CELL DIVISION PROTEIN SEPF"/>
    <property type="match status" value="1"/>
</dbReference>
<evidence type="ECO:0000256" key="6">
    <source>
        <dbReference type="SAM" id="MobiDB-lite"/>
    </source>
</evidence>
<dbReference type="EMBL" id="LIZY01000111">
    <property type="protein sequence ID" value="KPJ62561.1"/>
    <property type="molecule type" value="Genomic_DNA"/>
</dbReference>
<gene>
    <name evidence="5" type="primary">sepF</name>
    <name evidence="7" type="ORF">AMK68_04750</name>
</gene>
<keyword evidence="5" id="KW-0963">Cytoplasm</keyword>
<evidence type="ECO:0000313" key="7">
    <source>
        <dbReference type="EMBL" id="KPJ62561.1"/>
    </source>
</evidence>
<feature type="compositionally biased region" description="Acidic residues" evidence="6">
    <location>
        <begin position="16"/>
        <end position="25"/>
    </location>
</feature>
<dbReference type="GO" id="GO:0000917">
    <property type="term" value="P:division septum assembly"/>
    <property type="evidence" value="ECO:0007669"/>
    <property type="project" value="UniProtKB-KW"/>
</dbReference>
<comment type="function">
    <text evidence="4 5">Cell division protein that is part of the divisome complex and is recruited early to the Z-ring. Probably stimulates Z-ring formation, perhaps through the cross-linking of FtsZ protofilaments. Its function overlaps with FtsA.</text>
</comment>